<accession>A0A387FV13</accession>
<dbReference type="Proteomes" id="UP000282195">
    <property type="component" value="Chromosome"/>
</dbReference>
<organism evidence="1 2">
    <name type="scientific">Rhizobium jaguaris</name>
    <dbReference type="NCBI Taxonomy" id="1312183"/>
    <lineage>
        <taxon>Bacteria</taxon>
        <taxon>Pseudomonadati</taxon>
        <taxon>Pseudomonadota</taxon>
        <taxon>Alphaproteobacteria</taxon>
        <taxon>Hyphomicrobiales</taxon>
        <taxon>Rhizobiaceae</taxon>
        <taxon>Rhizobium/Agrobacterium group</taxon>
        <taxon>Rhizobium</taxon>
    </lineage>
</organism>
<dbReference type="EMBL" id="CP032694">
    <property type="protein sequence ID" value="AYG59681.1"/>
    <property type="molecule type" value="Genomic_DNA"/>
</dbReference>
<dbReference type="AlphaFoldDB" id="A0A387FV13"/>
<protein>
    <submittedName>
        <fullName evidence="1">Uncharacterized protein</fullName>
    </submittedName>
</protein>
<evidence type="ECO:0000313" key="2">
    <source>
        <dbReference type="Proteomes" id="UP000282195"/>
    </source>
</evidence>
<evidence type="ECO:0000313" key="1">
    <source>
        <dbReference type="EMBL" id="AYG59681.1"/>
    </source>
</evidence>
<dbReference type="KEGG" id="rjg:CCGE525_13375"/>
<gene>
    <name evidence="1" type="ORF">CCGE525_13375</name>
</gene>
<dbReference type="RefSeq" id="WP_120704689.1">
    <property type="nucleotide sequence ID" value="NZ_CP032694.1"/>
</dbReference>
<sequence length="178" mass="20048">MTPNEFEKIAATSPLYSDPVTFNFATDVNAKNAGKDDKKNPKDNGVTLTFLAGPDDEKGIFLQRPRSGQLNYQVELRANFGKRVFIRTVHCKNPVRLGNDIIAISAVDLVKRRLTWEPEGGADDLERTLDSFEMIFSYDFGSDEMNTHLEGGRMIDTRGHSFIEIKPEHIGLKPLFDN</sequence>
<keyword evidence="2" id="KW-1185">Reference proteome</keyword>
<proteinExistence type="predicted"/>
<name>A0A387FV13_9HYPH</name>
<dbReference type="OrthoDB" id="9768004at2"/>
<reference evidence="1 2" key="1">
    <citation type="submission" date="2018-10" db="EMBL/GenBank/DDBJ databases">
        <title>Rhizobium etli, R. leguminosarum and a new Rhizobium genospecies from Phaseolus dumosus.</title>
        <authorList>
            <person name="Ramirez-Puebla S.T."/>
            <person name="Rogel-Hernandez M.A."/>
            <person name="Guerrero G."/>
            <person name="Ormeno-Orrillo E."/>
            <person name="Martinez-Romero J.C."/>
            <person name="Negrete-Yankelevich S."/>
            <person name="Martinez-Romero E."/>
        </authorList>
    </citation>
    <scope>NUCLEOTIDE SEQUENCE [LARGE SCALE GENOMIC DNA]</scope>
    <source>
        <strain evidence="1 2">CCGE525</strain>
    </source>
</reference>